<dbReference type="Gene3D" id="2.70.70.10">
    <property type="entry name" value="Glucose Permease (Domain IIA)"/>
    <property type="match status" value="1"/>
</dbReference>
<dbReference type="InterPro" id="IPR011055">
    <property type="entry name" value="Dup_hybrid_motif"/>
</dbReference>
<name>A0A1J5T947_9ZZZZ</name>
<dbReference type="InterPro" id="IPR016047">
    <property type="entry name" value="M23ase_b-sheet_dom"/>
</dbReference>
<dbReference type="InterPro" id="IPR050570">
    <property type="entry name" value="Cell_wall_metabolism_enzyme"/>
</dbReference>
<evidence type="ECO:0000313" key="2">
    <source>
        <dbReference type="EMBL" id="OIR12776.1"/>
    </source>
</evidence>
<organism evidence="2">
    <name type="scientific">mine drainage metagenome</name>
    <dbReference type="NCBI Taxonomy" id="410659"/>
    <lineage>
        <taxon>unclassified sequences</taxon>
        <taxon>metagenomes</taxon>
        <taxon>ecological metagenomes</taxon>
    </lineage>
</organism>
<accession>A0A1J5T947</accession>
<evidence type="ECO:0000259" key="1">
    <source>
        <dbReference type="Pfam" id="PF01551"/>
    </source>
</evidence>
<dbReference type="CDD" id="cd12797">
    <property type="entry name" value="M23_peptidase"/>
    <property type="match status" value="1"/>
</dbReference>
<reference evidence="2" key="1">
    <citation type="submission" date="2016-10" db="EMBL/GenBank/DDBJ databases">
        <title>Sequence of Gallionella enrichment culture.</title>
        <authorList>
            <person name="Poehlein A."/>
            <person name="Muehling M."/>
            <person name="Daniel R."/>
        </authorList>
    </citation>
    <scope>NUCLEOTIDE SEQUENCE</scope>
</reference>
<dbReference type="PANTHER" id="PTHR21666:SF270">
    <property type="entry name" value="MUREIN HYDROLASE ACTIVATOR ENVC"/>
    <property type="match status" value="1"/>
</dbReference>
<dbReference type="GO" id="GO:0004222">
    <property type="term" value="F:metalloendopeptidase activity"/>
    <property type="evidence" value="ECO:0007669"/>
    <property type="project" value="TreeGrafter"/>
</dbReference>
<dbReference type="AlphaFoldDB" id="A0A1J5T947"/>
<comment type="caution">
    <text evidence="2">The sequence shown here is derived from an EMBL/GenBank/DDBJ whole genome shotgun (WGS) entry which is preliminary data.</text>
</comment>
<dbReference type="Pfam" id="PF01551">
    <property type="entry name" value="Peptidase_M23"/>
    <property type="match status" value="1"/>
</dbReference>
<gene>
    <name evidence="2" type="ORF">GALL_58430</name>
</gene>
<dbReference type="EMBL" id="MLJW01000016">
    <property type="protein sequence ID" value="OIR12776.1"/>
    <property type="molecule type" value="Genomic_DNA"/>
</dbReference>
<dbReference type="PANTHER" id="PTHR21666">
    <property type="entry name" value="PEPTIDASE-RELATED"/>
    <property type="match status" value="1"/>
</dbReference>
<feature type="domain" description="M23ase beta-sheet core" evidence="1">
    <location>
        <begin position="108"/>
        <end position="209"/>
    </location>
</feature>
<proteinExistence type="predicted"/>
<sequence length="245" mass="28142">MNCPDCFAPTFKSGLYIYNMIQLLQQYQHIFHPVVLFNPSKEKLLLMDFSEKNKTLTEEIFNDTEKFSQYIDQQLVAANATYGIGGYDELRTVYARSKVFDADEPRRLHLGIDIWGKPDTTVFSPFGGVIHSFAFNDHYGDYGATIILQHQIKAVTFFTLYGHLSLKDIQHLKEGKFVSMGEQVGHFGEAKENGNWPPHLHFQIIVNMQNYKGDYPGVCKLSEREKYLGNCPDPDIILQLMKFAK</sequence>
<dbReference type="SUPFAM" id="SSF51261">
    <property type="entry name" value="Duplicated hybrid motif"/>
    <property type="match status" value="1"/>
</dbReference>
<protein>
    <recommendedName>
        <fullName evidence="1">M23ase beta-sheet core domain-containing protein</fullName>
    </recommendedName>
</protein>